<organism evidence="1 2">
    <name type="scientific">Novosphingobium marinum</name>
    <dbReference type="NCBI Taxonomy" id="1514948"/>
    <lineage>
        <taxon>Bacteria</taxon>
        <taxon>Pseudomonadati</taxon>
        <taxon>Pseudomonadota</taxon>
        <taxon>Alphaproteobacteria</taxon>
        <taxon>Sphingomonadales</taxon>
        <taxon>Sphingomonadaceae</taxon>
        <taxon>Novosphingobium</taxon>
    </lineage>
</organism>
<accession>A0A7Y9XY22</accession>
<evidence type="ECO:0000313" key="1">
    <source>
        <dbReference type="EMBL" id="NYH95378.1"/>
    </source>
</evidence>
<keyword evidence="2" id="KW-1185">Reference proteome</keyword>
<dbReference type="Proteomes" id="UP000522081">
    <property type="component" value="Unassembled WGS sequence"/>
</dbReference>
<reference evidence="1 2" key="1">
    <citation type="submission" date="2020-07" db="EMBL/GenBank/DDBJ databases">
        <title>Genomic Encyclopedia of Type Strains, Phase IV (KMG-IV): sequencing the most valuable type-strain genomes for metagenomic binning, comparative biology and taxonomic classification.</title>
        <authorList>
            <person name="Goeker M."/>
        </authorList>
    </citation>
    <scope>NUCLEOTIDE SEQUENCE [LARGE SCALE GENOMIC DNA]</scope>
    <source>
        <strain evidence="1 2">DSM 29043</strain>
    </source>
</reference>
<comment type="caution">
    <text evidence="1">The sequence shown here is derived from an EMBL/GenBank/DDBJ whole genome shotgun (WGS) entry which is preliminary data.</text>
</comment>
<sequence>MNESLHSLRKDRLWQRRDECRRQKLDELSHCRLDHLKVPIWLCFDGKGNLMRRLKEVILTIVAAMVSLAPAAALAEAPDWSNATAPVPLLIEADEQYRSDVIALLREMQEGVIRPETIERVDALSARLSEASGATGLLKLFKGRQILSAGRKGEGAAQLKAALRQYPNIPVAWLWTIEGLSFYTPEVGFAANAWMELAQQSPELANLIDPIYLTALAGNLAANGEMETLEQLYLALDRIGYAAKDPFTSSAVAYEAFGSLAEDGLEEEARLRLARIADPSKLAQILTYRTFEPYWNDVEFDSAELRTRLVRTWLIESGRAISRSDDAQRFGWFLSTLSPYVEPVLFTGRYEPQLRAVMQRKNRSEADAFYAAWVSPIARAHVNAGNIDAAEAMYKDAELFFDGFANRAKLSVGANYADFLANRGRYRKALEKTDSLIAILEEATGNELALLKMKSIRLRALHGLGRDYRSDPAMAAIADARKGVPSLEFELMLDLGDYDAARQQALSLLDGDDYAFVVDAFQPRLGAFGHSYPEAREKTLERLRADPQVLAAVEEKGRILDFEPVAVSLDEWPALDSAP</sequence>
<gene>
    <name evidence="1" type="ORF">FHS75_001697</name>
</gene>
<protein>
    <submittedName>
        <fullName evidence="1">Uncharacterized protein</fullName>
    </submittedName>
</protein>
<evidence type="ECO:0000313" key="2">
    <source>
        <dbReference type="Proteomes" id="UP000522081"/>
    </source>
</evidence>
<proteinExistence type="predicted"/>
<dbReference type="EMBL" id="JACBZF010000002">
    <property type="protein sequence ID" value="NYH95378.1"/>
    <property type="molecule type" value="Genomic_DNA"/>
</dbReference>
<name>A0A7Y9XY22_9SPHN</name>
<dbReference type="AlphaFoldDB" id="A0A7Y9XY22"/>
<dbReference type="RefSeq" id="WP_179407234.1">
    <property type="nucleotide sequence ID" value="NZ_BMGF01000002.1"/>
</dbReference>